<protein>
    <submittedName>
        <fullName evidence="1">Uncharacterized protein</fullName>
    </submittedName>
</protein>
<evidence type="ECO:0000313" key="2">
    <source>
        <dbReference type="Proteomes" id="UP000294854"/>
    </source>
</evidence>
<dbReference type="RefSeq" id="WP_010619919.1">
    <property type="nucleotide sequence ID" value="NZ_PUFO01000010.1"/>
</dbReference>
<evidence type="ECO:0000313" key="1">
    <source>
        <dbReference type="EMBL" id="TDG80430.1"/>
    </source>
</evidence>
<proteinExistence type="predicted"/>
<name>A0A4R5NU16_9LACO</name>
<organism evidence="1 2">
    <name type="scientific">Secundilactobacillus malefermentans</name>
    <dbReference type="NCBI Taxonomy" id="176292"/>
    <lineage>
        <taxon>Bacteria</taxon>
        <taxon>Bacillati</taxon>
        <taxon>Bacillota</taxon>
        <taxon>Bacilli</taxon>
        <taxon>Lactobacillales</taxon>
        <taxon>Lactobacillaceae</taxon>
        <taxon>Secundilactobacillus</taxon>
    </lineage>
</organism>
<dbReference type="Proteomes" id="UP000294854">
    <property type="component" value="Unassembled WGS sequence"/>
</dbReference>
<dbReference type="AlphaFoldDB" id="A0A4R5NU16"/>
<gene>
    <name evidence="1" type="ORF">C5L31_000796</name>
</gene>
<dbReference type="OrthoDB" id="2248799at2"/>
<comment type="caution">
    <text evidence="1">The sequence shown here is derived from an EMBL/GenBank/DDBJ whole genome shotgun (WGS) entry which is preliminary data.</text>
</comment>
<reference evidence="1 2" key="1">
    <citation type="journal article" date="2019" name="Appl. Microbiol. Biotechnol.">
        <title>Uncovering carbohydrate metabolism through a genotype-phenotype association study of 56 lactic acid bacteria genomes.</title>
        <authorList>
            <person name="Buron-Moles G."/>
            <person name="Chailyan A."/>
            <person name="Dolejs I."/>
            <person name="Forster J."/>
            <person name="Miks M.H."/>
        </authorList>
    </citation>
    <scope>NUCLEOTIDE SEQUENCE [LARGE SCALE GENOMIC DNA]</scope>
    <source>
        <strain evidence="1 2">ATCC 49373</strain>
    </source>
</reference>
<keyword evidence="2" id="KW-1185">Reference proteome</keyword>
<accession>A0A4R5NU16</accession>
<sequence>MINENDPSTLSTSGRLLAYNDAIKSGLETGEKFTKLMDQLVQTTDPELLLQAADALSVYSLNSDYVTFPHQYSFADFYLIFVSRMWELHGEGDAITLESSEYQEQLNQQITVLDDSGTFNFSNTGSDDSGVYYQERASGQSLFYLNLQKKMLRFNSHAFTQLFIIQYADKVEKSDILKAVQVFINLGNYLKKDFGFSVDFNMLDTDNSEVYEFQNEHLSESIVDKLFVSAAHEGYMLENSATGTGAMLHLKDDLVVQVYNKGSQSDPDWVLSVHDKLQQVSWFKLLIDYDFLKAWYLNDLAELEIKSDPLVFA</sequence>
<dbReference type="EMBL" id="PUFO01000010">
    <property type="protein sequence ID" value="TDG80430.1"/>
    <property type="molecule type" value="Genomic_DNA"/>
</dbReference>
<dbReference type="STRING" id="1122149.FD44_GL001239"/>